<dbReference type="EMBL" id="KK107139">
    <property type="protein sequence ID" value="EZA57821.1"/>
    <property type="molecule type" value="Genomic_DNA"/>
</dbReference>
<accession>A0A026WQ49</accession>
<keyword evidence="1" id="KW-0472">Membrane</keyword>
<evidence type="ECO:0000256" key="1">
    <source>
        <dbReference type="SAM" id="Phobius"/>
    </source>
</evidence>
<evidence type="ECO:0000313" key="2">
    <source>
        <dbReference type="EMBL" id="EZA57821.1"/>
    </source>
</evidence>
<keyword evidence="1" id="KW-1133">Transmembrane helix</keyword>
<sequence length="181" mass="20221">MLAAEYRHDRHAIIVNRDAGRTPTADVPRALLLLPLPLLECRPITCTGVYQGRWEMEIMAFASRGGWQLAESKTKRTHSVTVKRPTPTTVVLDRTLTSRVRSWPLLDLKVISPDRTSLCPAGSQPRARLLDLLRDDRSFARCLIGAVAGPSWLALSAVNSIFLLLFSFLCFPASSIIWIRV</sequence>
<organism evidence="2 3">
    <name type="scientific">Ooceraea biroi</name>
    <name type="common">Clonal raider ant</name>
    <name type="synonym">Cerapachys biroi</name>
    <dbReference type="NCBI Taxonomy" id="2015173"/>
    <lineage>
        <taxon>Eukaryota</taxon>
        <taxon>Metazoa</taxon>
        <taxon>Ecdysozoa</taxon>
        <taxon>Arthropoda</taxon>
        <taxon>Hexapoda</taxon>
        <taxon>Insecta</taxon>
        <taxon>Pterygota</taxon>
        <taxon>Neoptera</taxon>
        <taxon>Endopterygota</taxon>
        <taxon>Hymenoptera</taxon>
        <taxon>Apocrita</taxon>
        <taxon>Aculeata</taxon>
        <taxon>Formicoidea</taxon>
        <taxon>Formicidae</taxon>
        <taxon>Dorylinae</taxon>
        <taxon>Ooceraea</taxon>
    </lineage>
</organism>
<keyword evidence="1" id="KW-0812">Transmembrane</keyword>
<protein>
    <submittedName>
        <fullName evidence="2">Uncharacterized protein</fullName>
    </submittedName>
</protein>
<evidence type="ECO:0000313" key="3">
    <source>
        <dbReference type="Proteomes" id="UP000053097"/>
    </source>
</evidence>
<keyword evidence="3" id="KW-1185">Reference proteome</keyword>
<name>A0A026WQ49_OOCBI</name>
<gene>
    <name evidence="2" type="ORF">X777_00923</name>
</gene>
<feature type="transmembrane region" description="Helical" evidence="1">
    <location>
        <begin position="161"/>
        <end position="179"/>
    </location>
</feature>
<dbReference type="AlphaFoldDB" id="A0A026WQ49"/>
<proteinExistence type="predicted"/>
<dbReference type="Proteomes" id="UP000053097">
    <property type="component" value="Unassembled WGS sequence"/>
</dbReference>
<reference evidence="2 3" key="1">
    <citation type="journal article" date="2014" name="Curr. Biol.">
        <title>The genome of the clonal raider ant Cerapachys biroi.</title>
        <authorList>
            <person name="Oxley P.R."/>
            <person name="Ji L."/>
            <person name="Fetter-Pruneda I."/>
            <person name="McKenzie S.K."/>
            <person name="Li C."/>
            <person name="Hu H."/>
            <person name="Zhang G."/>
            <person name="Kronauer D.J."/>
        </authorList>
    </citation>
    <scope>NUCLEOTIDE SEQUENCE [LARGE SCALE GENOMIC DNA]</scope>
</reference>